<dbReference type="KEGG" id="ccac:CcaHIS019_0201020"/>
<name>A0AA48I7Y2_9TREE</name>
<dbReference type="RefSeq" id="XP_060454006.1">
    <property type="nucleotide sequence ID" value="XM_060597076.1"/>
</dbReference>
<dbReference type="GeneID" id="85492611"/>
<sequence>MPPRREPSRAQISSGLSYVAQKPSFLANFGKPPPSEREPIPTRPDEGEWAEDSDEDEWDKKFGGGEDGPQVVVLKEGRHLSADEVAKERRRAKGERTASPDPETSAVLAKLSAVAKEPITKQGPIHKAKRKLVGEAVEHEEKAEEAGEKKKKKKKKANKQMLSFDEAEGE</sequence>
<gene>
    <name evidence="3" type="ORF">CcaverHIS019_0201020</name>
</gene>
<dbReference type="Proteomes" id="UP001233271">
    <property type="component" value="Chromosome 2"/>
</dbReference>
<feature type="compositionally biased region" description="Basic and acidic residues" evidence="1">
    <location>
        <begin position="34"/>
        <end position="46"/>
    </location>
</feature>
<dbReference type="Pfam" id="PF15377">
    <property type="entry name" value="DUF4604"/>
    <property type="match status" value="1"/>
</dbReference>
<protein>
    <recommendedName>
        <fullName evidence="2">DUF4604 domain-containing protein</fullName>
    </recommendedName>
</protein>
<feature type="domain" description="DUF4604" evidence="2">
    <location>
        <begin position="15"/>
        <end position="168"/>
    </location>
</feature>
<organism evidence="3 4">
    <name type="scientific">Cutaneotrichosporon cavernicola</name>
    <dbReference type="NCBI Taxonomy" id="279322"/>
    <lineage>
        <taxon>Eukaryota</taxon>
        <taxon>Fungi</taxon>
        <taxon>Dikarya</taxon>
        <taxon>Basidiomycota</taxon>
        <taxon>Agaricomycotina</taxon>
        <taxon>Tremellomycetes</taxon>
        <taxon>Trichosporonales</taxon>
        <taxon>Trichosporonaceae</taxon>
        <taxon>Cutaneotrichosporon</taxon>
    </lineage>
</organism>
<evidence type="ECO:0000259" key="2">
    <source>
        <dbReference type="Pfam" id="PF15377"/>
    </source>
</evidence>
<keyword evidence="4" id="KW-1185">Reference proteome</keyword>
<feature type="compositionally biased region" description="Basic and acidic residues" evidence="1">
    <location>
        <begin position="75"/>
        <end position="87"/>
    </location>
</feature>
<feature type="compositionally biased region" description="Basic and acidic residues" evidence="1">
    <location>
        <begin position="132"/>
        <end position="148"/>
    </location>
</feature>
<dbReference type="InterPro" id="IPR027911">
    <property type="entry name" value="DUF4604"/>
</dbReference>
<dbReference type="EMBL" id="AP028213">
    <property type="protein sequence ID" value="BEI88740.1"/>
    <property type="molecule type" value="Genomic_DNA"/>
</dbReference>
<evidence type="ECO:0000256" key="1">
    <source>
        <dbReference type="SAM" id="MobiDB-lite"/>
    </source>
</evidence>
<evidence type="ECO:0000313" key="3">
    <source>
        <dbReference type="EMBL" id="BEI88740.1"/>
    </source>
</evidence>
<evidence type="ECO:0000313" key="4">
    <source>
        <dbReference type="Proteomes" id="UP001233271"/>
    </source>
</evidence>
<feature type="region of interest" description="Disordered" evidence="1">
    <location>
        <begin position="23"/>
        <end position="105"/>
    </location>
</feature>
<accession>A0AA48I7Y2</accession>
<proteinExistence type="predicted"/>
<feature type="region of interest" description="Disordered" evidence="1">
    <location>
        <begin position="131"/>
        <end position="170"/>
    </location>
</feature>
<dbReference type="AlphaFoldDB" id="A0AA48I7Y2"/>
<feature type="compositionally biased region" description="Acidic residues" evidence="1">
    <location>
        <begin position="47"/>
        <end position="57"/>
    </location>
</feature>
<feature type="compositionally biased region" description="Basic residues" evidence="1">
    <location>
        <begin position="149"/>
        <end position="158"/>
    </location>
</feature>
<reference evidence="3" key="1">
    <citation type="journal article" date="2023" name="BMC Genomics">
        <title>Chromosome-level genome assemblies of Cutaneotrichosporon spp. (Trichosporonales, Basidiomycota) reveal imbalanced evolution between nucleotide sequences and chromosome synteny.</title>
        <authorList>
            <person name="Kobayashi Y."/>
            <person name="Kayamori A."/>
            <person name="Aoki K."/>
            <person name="Shiwa Y."/>
            <person name="Matsutani M."/>
            <person name="Fujita N."/>
            <person name="Sugita T."/>
            <person name="Iwasaki W."/>
            <person name="Tanaka N."/>
            <person name="Takashima M."/>
        </authorList>
    </citation>
    <scope>NUCLEOTIDE SEQUENCE</scope>
    <source>
        <strain evidence="3">HIS019</strain>
    </source>
</reference>